<organism evidence="1 2">
    <name type="scientific">Abditibacterium utsteinense</name>
    <dbReference type="NCBI Taxonomy" id="1960156"/>
    <lineage>
        <taxon>Bacteria</taxon>
        <taxon>Pseudomonadati</taxon>
        <taxon>Abditibacteriota</taxon>
        <taxon>Abditibacteriia</taxon>
        <taxon>Abditibacteriales</taxon>
        <taxon>Abditibacteriaceae</taxon>
        <taxon>Abditibacterium</taxon>
    </lineage>
</organism>
<dbReference type="Proteomes" id="UP000237684">
    <property type="component" value="Unassembled WGS sequence"/>
</dbReference>
<reference evidence="1 2" key="1">
    <citation type="journal article" date="2018" name="Syst. Appl. Microbiol.">
        <title>Abditibacterium utsteinense sp. nov., the first cultivated member of candidate phylum FBP, isolated from ice-free Antarctic soil samples.</title>
        <authorList>
            <person name="Tahon G."/>
            <person name="Tytgat B."/>
            <person name="Lebbe L."/>
            <person name="Carlier A."/>
            <person name="Willems A."/>
        </authorList>
    </citation>
    <scope>NUCLEOTIDE SEQUENCE [LARGE SCALE GENOMIC DNA]</scope>
    <source>
        <strain evidence="1 2">LMG 29911</strain>
    </source>
</reference>
<protein>
    <submittedName>
        <fullName evidence="1">Uncharacterized protein</fullName>
    </submittedName>
</protein>
<proteinExistence type="predicted"/>
<name>A0A2S8SNS4_9BACT</name>
<dbReference type="EMBL" id="NIGF01000036">
    <property type="protein sequence ID" value="PQV62436.1"/>
    <property type="molecule type" value="Genomic_DNA"/>
</dbReference>
<dbReference type="InParanoid" id="A0A2S8SNS4"/>
<gene>
    <name evidence="1" type="ORF">B1R32_13611</name>
</gene>
<keyword evidence="2" id="KW-1185">Reference proteome</keyword>
<comment type="caution">
    <text evidence="1">The sequence shown here is derived from an EMBL/GenBank/DDBJ whole genome shotgun (WGS) entry which is preliminary data.</text>
</comment>
<evidence type="ECO:0000313" key="2">
    <source>
        <dbReference type="Proteomes" id="UP000237684"/>
    </source>
</evidence>
<sequence>MNTTLLEALRADFKNVTGRPFEHFYCPILQRDGPAELCMGHVVNKAFFDTSNRVSERCILQRKDVDNFYGSHFEPRFLLVDRIAQIQNG</sequence>
<accession>A0A2S8SNS4</accession>
<dbReference type="AlphaFoldDB" id="A0A2S8SNS4"/>
<evidence type="ECO:0000313" key="1">
    <source>
        <dbReference type="EMBL" id="PQV62436.1"/>
    </source>
</evidence>